<evidence type="ECO:0000256" key="1">
    <source>
        <dbReference type="SAM" id="MobiDB-lite"/>
    </source>
</evidence>
<dbReference type="EMBL" id="CP126214">
    <property type="protein sequence ID" value="WIA15952.1"/>
    <property type="molecule type" value="Genomic_DNA"/>
</dbReference>
<name>A0ABY8U3D5_TETOB</name>
<keyword evidence="3" id="KW-1185">Reference proteome</keyword>
<accession>A0ABY8U3D5</accession>
<organism evidence="2 3">
    <name type="scientific">Tetradesmus obliquus</name>
    <name type="common">Green alga</name>
    <name type="synonym">Acutodesmus obliquus</name>
    <dbReference type="NCBI Taxonomy" id="3088"/>
    <lineage>
        <taxon>Eukaryota</taxon>
        <taxon>Viridiplantae</taxon>
        <taxon>Chlorophyta</taxon>
        <taxon>core chlorophytes</taxon>
        <taxon>Chlorophyceae</taxon>
        <taxon>CS clade</taxon>
        <taxon>Sphaeropleales</taxon>
        <taxon>Scenedesmaceae</taxon>
        <taxon>Tetradesmus</taxon>
    </lineage>
</organism>
<sequence>MLPTPDVVLHERILLCENRINEQDAQEDSRSAEGASVCGVLHLAAQKAVGCGGQEALAEPALFLSPDCKTLAVKEPLGRNVCLLSAHDGFKEISSTFVPLPVTRDGEVAADVVLSCSWSPDSRLLLVACRSSAVYLVDESGALVTHWDATWPWAQLQLLAACHGPGNSLLLLTSARVLFLVGHGGPGAAASGSQQQQLQQQAVLAKFSVKRYHNSVRALGYDDKTGLVVLAGDGSSSSSSSNLRRGSSSSSSGQGLTSADAFAAEGVTVSAWQLQEQQLTLKFALGRPQAGPGLLAAGAAGLLGVDTAGAAAAAATRWSLAFSPLLEYAALLTGLGSLAFSPLLEYAALLTGLGSVYILSLSEGSLADPAADFAGRAAAAATSSSSSGSSILDASTAGLLGPKSVPLTPAFTSAAAAGSGSGSASGSASGAAAAAVPGNRSVAWWGPRVLAVAAADGRVALARLPGSVNVLGAAPARFAPGSRAVANQSGERGLIVVEPITAAAAAAAAAALTPGAAAAAAASQPTTALEAAFSADASAAVGVSAMLAGRRAAALGSNDGEGLGFGSSNGSGCSTQGAGSATGEGLDAAALKSVGGMAGLLARGLGVADEAAAAAAAAAGGGLAGSSFAGWRLVLLSECTPQQLVQAHLRSHDWGSAFYISRAYGLDADVVYRARWSASPVSRASISDNLPKLRDRRAAVAECLSRIAPDYESARLLISYGLRETAKWAAPPAAVAAAAAAAAAAAPEFATPGRVLKHSGSSSSSSSSGATPGRVPLPSPGGLTGVAAAAGASADGAAADLSRLPAAAAAEVGWWRLQRLKLLAAIDRLELAMALNRRSYDPSVFEALRHEDIRAAAAALAATGHEFERLRLQQQLLAAAGPGAAAAADGDGGGAAVLGGVRCGPSDQQITEWFAARALRMDAASGQLTSAQQLLELAVSKGYANFTVSLGVNLGVNATWLSAGLLPQLMACLGAGSSSSSSSSSATDLAERVLPLLACYPHQERSAALHQLLLHLVTGCWGGHKGWAVHGQKHNGRRLGTTY</sequence>
<feature type="region of interest" description="Disordered" evidence="1">
    <location>
        <begin position="754"/>
        <end position="779"/>
    </location>
</feature>
<dbReference type="SUPFAM" id="SSF69322">
    <property type="entry name" value="Tricorn protease domain 2"/>
    <property type="match status" value="1"/>
</dbReference>
<dbReference type="PANTHER" id="PTHR15922:SF2">
    <property type="entry name" value="NBAS SUBUNIT OF NRZ TETHERING COMPLEX"/>
    <property type="match status" value="1"/>
</dbReference>
<gene>
    <name evidence="2" type="ORF">OEZ85_012693</name>
</gene>
<feature type="region of interest" description="Disordered" evidence="1">
    <location>
        <begin position="233"/>
        <end position="255"/>
    </location>
</feature>
<feature type="compositionally biased region" description="Low complexity" evidence="1">
    <location>
        <begin position="759"/>
        <end position="769"/>
    </location>
</feature>
<dbReference type="Proteomes" id="UP001244341">
    <property type="component" value="Chromosome 7b"/>
</dbReference>
<feature type="compositionally biased region" description="Low complexity" evidence="1">
    <location>
        <begin position="234"/>
        <end position="255"/>
    </location>
</feature>
<dbReference type="PANTHER" id="PTHR15922">
    <property type="entry name" value="NEUROBLASTOMA-AMPLIFIED SEQUENCE"/>
    <property type="match status" value="1"/>
</dbReference>
<evidence type="ECO:0000313" key="3">
    <source>
        <dbReference type="Proteomes" id="UP001244341"/>
    </source>
</evidence>
<evidence type="ECO:0000313" key="2">
    <source>
        <dbReference type="EMBL" id="WIA15952.1"/>
    </source>
</evidence>
<protein>
    <submittedName>
        <fullName evidence="2">Uncharacterized protein</fullName>
    </submittedName>
</protein>
<reference evidence="2 3" key="1">
    <citation type="submission" date="2023-05" db="EMBL/GenBank/DDBJ databases">
        <title>A 100% complete, gapless, phased diploid assembly of the Scenedesmus obliquus UTEX 3031 genome.</title>
        <authorList>
            <person name="Biondi T.C."/>
            <person name="Hanschen E.R."/>
            <person name="Kwon T."/>
            <person name="Eng W."/>
            <person name="Kruse C.P.S."/>
            <person name="Koehler S.I."/>
            <person name="Kunde Y."/>
            <person name="Gleasner C.D."/>
            <person name="You Mak K.T."/>
            <person name="Polle J."/>
            <person name="Hovde B.T."/>
            <person name="Starkenburg S.R."/>
        </authorList>
    </citation>
    <scope>NUCLEOTIDE SEQUENCE [LARGE SCALE GENOMIC DNA]</scope>
    <source>
        <strain evidence="2 3">DOE0152z</strain>
    </source>
</reference>
<proteinExistence type="predicted"/>